<dbReference type="EMBL" id="FCOK02000011">
    <property type="protein sequence ID" value="SAL29131.1"/>
    <property type="molecule type" value="Genomic_DNA"/>
</dbReference>
<dbReference type="AlphaFoldDB" id="A0A158GBB1"/>
<organism evidence="1 2">
    <name type="scientific">Caballeronia udeis</name>
    <dbReference type="NCBI Taxonomy" id="1232866"/>
    <lineage>
        <taxon>Bacteria</taxon>
        <taxon>Pseudomonadati</taxon>
        <taxon>Pseudomonadota</taxon>
        <taxon>Betaproteobacteria</taxon>
        <taxon>Burkholderiales</taxon>
        <taxon>Burkholderiaceae</taxon>
        <taxon>Caballeronia</taxon>
    </lineage>
</organism>
<proteinExistence type="predicted"/>
<evidence type="ECO:0000313" key="1">
    <source>
        <dbReference type="EMBL" id="SAL29131.1"/>
    </source>
</evidence>
<protein>
    <submittedName>
        <fullName evidence="1">Uncharacterized protein</fullName>
    </submittedName>
</protein>
<name>A0A158GBB1_9BURK</name>
<accession>A0A158GBB1</accession>
<evidence type="ECO:0000313" key="2">
    <source>
        <dbReference type="Proteomes" id="UP000054683"/>
    </source>
</evidence>
<gene>
    <name evidence="1" type="ORF">AWB69_02292</name>
</gene>
<dbReference type="Proteomes" id="UP000054683">
    <property type="component" value="Unassembled WGS sequence"/>
</dbReference>
<reference evidence="1 2" key="1">
    <citation type="submission" date="2016-01" db="EMBL/GenBank/DDBJ databases">
        <authorList>
            <person name="Oliw E.H."/>
        </authorList>
    </citation>
    <scope>NUCLEOTIDE SEQUENCE [LARGE SCALE GENOMIC DNA]</scope>
    <source>
        <strain evidence="1">LMG 27134</strain>
    </source>
</reference>
<sequence>MRFSLQHSDSEMKNKAPRRSCGRVFHTIPTMFALVTFAPKPGAPDHARVMCYPTPEGDAMLTYLSPFDAWIEAAYSSKPGKPYRVIDASTFDPREMVSDLGGQLNVGLHIGWAASDGKLLAKPSGELVGYMALQTLAVAPADMEDIEFTLNAENRKSVDTCHEKAGLFAYSESLEASMKWGEHRLDQEVALAMQNAPATCEASSADINQIAVYDLEGKQWHFVALVDLVDNPPV</sequence>